<evidence type="ECO:0000259" key="3">
    <source>
        <dbReference type="Pfam" id="PF03061"/>
    </source>
</evidence>
<name>A0A2N4U058_9BURK</name>
<organism evidence="4 5">
    <name type="scientific">Pollutimonas subterranea</name>
    <dbReference type="NCBI Taxonomy" id="2045210"/>
    <lineage>
        <taxon>Bacteria</taxon>
        <taxon>Pseudomonadati</taxon>
        <taxon>Pseudomonadota</taxon>
        <taxon>Betaproteobacteria</taxon>
        <taxon>Burkholderiales</taxon>
        <taxon>Alcaligenaceae</taxon>
        <taxon>Pollutimonas</taxon>
    </lineage>
</organism>
<dbReference type="Proteomes" id="UP000234190">
    <property type="component" value="Unassembled WGS sequence"/>
</dbReference>
<keyword evidence="2" id="KW-0378">Hydrolase</keyword>
<dbReference type="PANTHER" id="PTHR21660">
    <property type="entry name" value="THIOESTERASE SUPERFAMILY MEMBER-RELATED"/>
    <property type="match status" value="1"/>
</dbReference>
<dbReference type="CDD" id="cd03443">
    <property type="entry name" value="PaaI_thioesterase"/>
    <property type="match status" value="1"/>
</dbReference>
<sequence length="134" mass="14699">MTAKGLYFGIDVPFMRHIGLKPERLEPGYARTRLPLKEELLNSRGDVHGGTLMSALDFSLSAAARSSDPLSYGVITIEMSTHFLGAARSDLLFEARVIRQGSRIVFCEGTVSDDNEAIVCVARATFKLVPLGRR</sequence>
<evidence type="ECO:0000256" key="1">
    <source>
        <dbReference type="ARBA" id="ARBA00008324"/>
    </source>
</evidence>
<dbReference type="EMBL" id="PDNW01000021">
    <property type="protein sequence ID" value="PLC48403.1"/>
    <property type="molecule type" value="Genomic_DNA"/>
</dbReference>
<dbReference type="GO" id="GO:0047617">
    <property type="term" value="F:fatty acyl-CoA hydrolase activity"/>
    <property type="evidence" value="ECO:0007669"/>
    <property type="project" value="InterPro"/>
</dbReference>
<dbReference type="NCBIfam" id="TIGR00369">
    <property type="entry name" value="unchar_dom_1"/>
    <property type="match status" value="1"/>
</dbReference>
<accession>A0A2N4U058</accession>
<dbReference type="OrthoDB" id="4717506at2"/>
<feature type="domain" description="Thioesterase" evidence="3">
    <location>
        <begin position="45"/>
        <end position="119"/>
    </location>
</feature>
<evidence type="ECO:0000256" key="2">
    <source>
        <dbReference type="ARBA" id="ARBA00022801"/>
    </source>
</evidence>
<comment type="similarity">
    <text evidence="1">Belongs to the thioesterase PaaI family.</text>
</comment>
<dbReference type="RefSeq" id="WP_102075465.1">
    <property type="nucleotide sequence ID" value="NZ_PDNW01000021.1"/>
</dbReference>
<dbReference type="InterPro" id="IPR039298">
    <property type="entry name" value="ACOT13"/>
</dbReference>
<dbReference type="InterPro" id="IPR006683">
    <property type="entry name" value="Thioestr_dom"/>
</dbReference>
<reference evidence="4 5" key="1">
    <citation type="submission" date="2017-10" db="EMBL/GenBank/DDBJ databases">
        <title>Two draft genome sequences of Pusillimonas sp. strains isolated from a nitrate- and radionuclide-contaminated groundwater in Russia.</title>
        <authorList>
            <person name="Grouzdev D.S."/>
            <person name="Tourova T.P."/>
            <person name="Goeva M.A."/>
            <person name="Babich T.L."/>
            <person name="Sokolova D.S."/>
            <person name="Abdullin R."/>
            <person name="Poltaraus A.B."/>
            <person name="Toshchakov S.V."/>
            <person name="Nazina T.N."/>
        </authorList>
    </citation>
    <scope>NUCLEOTIDE SEQUENCE [LARGE SCALE GENOMIC DNA]</scope>
    <source>
        <strain evidence="4 5">JR1/69-3-13</strain>
    </source>
</reference>
<evidence type="ECO:0000313" key="5">
    <source>
        <dbReference type="Proteomes" id="UP000234190"/>
    </source>
</evidence>
<comment type="caution">
    <text evidence="4">The sequence shown here is derived from an EMBL/GenBank/DDBJ whole genome shotgun (WGS) entry which is preliminary data.</text>
</comment>
<dbReference type="InterPro" id="IPR029069">
    <property type="entry name" value="HotDog_dom_sf"/>
</dbReference>
<dbReference type="Pfam" id="PF03061">
    <property type="entry name" value="4HBT"/>
    <property type="match status" value="1"/>
</dbReference>
<dbReference type="InterPro" id="IPR003736">
    <property type="entry name" value="PAAI_dom"/>
</dbReference>
<dbReference type="PANTHER" id="PTHR21660:SF1">
    <property type="entry name" value="ACYL-COENZYME A THIOESTERASE 13"/>
    <property type="match status" value="1"/>
</dbReference>
<dbReference type="Gene3D" id="3.10.129.10">
    <property type="entry name" value="Hotdog Thioesterase"/>
    <property type="match status" value="1"/>
</dbReference>
<evidence type="ECO:0000313" key="4">
    <source>
        <dbReference type="EMBL" id="PLC48403.1"/>
    </source>
</evidence>
<gene>
    <name evidence="4" type="ORF">CR159_18555</name>
</gene>
<dbReference type="AlphaFoldDB" id="A0A2N4U058"/>
<proteinExistence type="inferred from homology"/>
<keyword evidence="5" id="KW-1185">Reference proteome</keyword>
<protein>
    <submittedName>
        <fullName evidence="4">Phenylacetic acid degradation protein</fullName>
    </submittedName>
</protein>
<dbReference type="SUPFAM" id="SSF54637">
    <property type="entry name" value="Thioesterase/thiol ester dehydrase-isomerase"/>
    <property type="match status" value="1"/>
</dbReference>